<feature type="region of interest" description="Disordered" evidence="1">
    <location>
        <begin position="35"/>
        <end position="67"/>
    </location>
</feature>
<dbReference type="EMBL" id="CAMAPF010001022">
    <property type="protein sequence ID" value="CAH9139993.1"/>
    <property type="molecule type" value="Genomic_DNA"/>
</dbReference>
<evidence type="ECO:0000313" key="3">
    <source>
        <dbReference type="Proteomes" id="UP001152523"/>
    </source>
</evidence>
<dbReference type="PANTHER" id="PTHR33095:SF114">
    <property type="entry name" value="DUF1645 FAMILY PROTEIN"/>
    <property type="match status" value="1"/>
</dbReference>
<dbReference type="Pfam" id="PF07816">
    <property type="entry name" value="DUF1645"/>
    <property type="match status" value="1"/>
</dbReference>
<feature type="compositionally biased region" description="Acidic residues" evidence="1">
    <location>
        <begin position="49"/>
        <end position="67"/>
    </location>
</feature>
<sequence>MDVMAEDGHLKAMEVVPDPATELARSFSSQLKIYPAIPRPQELDHGNGEEEEEEDEEEDEAGDEEEFSFSFAGDEASLIAAEDAFLNGQIRPVYPIFKGHLLLGNADLEGLKEKPPPVKNLFVETNDWTPSASGSAGEWSGETLEAVAGPVGCKKSNSTGFSKFWRFKDLLNRSNSDGRDAFVFLNSSAQSAASAPAGKIDGKKSNLYSWAKKTGGAKVNADPAGKSVTRKGKSKKELSAHERYMKSKAKDEDRRRSYLPYRPELVGFFTNVKGGLTKNVHPF</sequence>
<dbReference type="PANTHER" id="PTHR33095">
    <property type="entry name" value="OS07G0619500 PROTEIN"/>
    <property type="match status" value="1"/>
</dbReference>
<gene>
    <name evidence="2" type="ORF">CEPIT_LOCUS38007</name>
</gene>
<dbReference type="InterPro" id="IPR012442">
    <property type="entry name" value="DUF1645_plant"/>
</dbReference>
<feature type="region of interest" description="Disordered" evidence="1">
    <location>
        <begin position="216"/>
        <end position="256"/>
    </location>
</feature>
<dbReference type="Proteomes" id="UP001152523">
    <property type="component" value="Unassembled WGS sequence"/>
</dbReference>
<comment type="caution">
    <text evidence="2">The sequence shown here is derived from an EMBL/GenBank/DDBJ whole genome shotgun (WGS) entry which is preliminary data.</text>
</comment>
<dbReference type="AlphaFoldDB" id="A0AAV0FXF1"/>
<reference evidence="2" key="1">
    <citation type="submission" date="2022-07" db="EMBL/GenBank/DDBJ databases">
        <authorList>
            <person name="Macas J."/>
            <person name="Novak P."/>
            <person name="Neumann P."/>
        </authorList>
    </citation>
    <scope>NUCLEOTIDE SEQUENCE</scope>
</reference>
<evidence type="ECO:0000313" key="2">
    <source>
        <dbReference type="EMBL" id="CAH9139993.1"/>
    </source>
</evidence>
<keyword evidence="3" id="KW-1185">Reference proteome</keyword>
<protein>
    <submittedName>
        <fullName evidence="2">Uncharacterized protein</fullName>
    </submittedName>
</protein>
<name>A0AAV0FXF1_9ASTE</name>
<evidence type="ECO:0000256" key="1">
    <source>
        <dbReference type="SAM" id="MobiDB-lite"/>
    </source>
</evidence>
<feature type="compositionally biased region" description="Basic and acidic residues" evidence="1">
    <location>
        <begin position="235"/>
        <end position="256"/>
    </location>
</feature>
<organism evidence="2 3">
    <name type="scientific">Cuscuta epithymum</name>
    <dbReference type="NCBI Taxonomy" id="186058"/>
    <lineage>
        <taxon>Eukaryota</taxon>
        <taxon>Viridiplantae</taxon>
        <taxon>Streptophyta</taxon>
        <taxon>Embryophyta</taxon>
        <taxon>Tracheophyta</taxon>
        <taxon>Spermatophyta</taxon>
        <taxon>Magnoliopsida</taxon>
        <taxon>eudicotyledons</taxon>
        <taxon>Gunneridae</taxon>
        <taxon>Pentapetalae</taxon>
        <taxon>asterids</taxon>
        <taxon>lamiids</taxon>
        <taxon>Solanales</taxon>
        <taxon>Convolvulaceae</taxon>
        <taxon>Cuscuteae</taxon>
        <taxon>Cuscuta</taxon>
        <taxon>Cuscuta subgen. Cuscuta</taxon>
    </lineage>
</organism>
<proteinExistence type="predicted"/>
<accession>A0AAV0FXF1</accession>